<feature type="domain" description="C2H2-type" evidence="14">
    <location>
        <begin position="1891"/>
        <end position="1918"/>
    </location>
</feature>
<evidence type="ECO:0000256" key="1">
    <source>
        <dbReference type="ARBA" id="ARBA00003767"/>
    </source>
</evidence>
<comment type="caution">
    <text evidence="15">The sequence shown here is derived from an EMBL/GenBank/DDBJ whole genome shotgun (WGS) entry which is preliminary data.</text>
</comment>
<feature type="compositionally biased region" description="Polar residues" evidence="13">
    <location>
        <begin position="1365"/>
        <end position="1374"/>
    </location>
</feature>
<feature type="domain" description="C2H2-type" evidence="14">
    <location>
        <begin position="559"/>
        <end position="586"/>
    </location>
</feature>
<feature type="domain" description="C2H2-type" evidence="14">
    <location>
        <begin position="1514"/>
        <end position="1541"/>
    </location>
</feature>
<dbReference type="GO" id="GO:0000981">
    <property type="term" value="F:DNA-binding transcription factor activity, RNA polymerase II-specific"/>
    <property type="evidence" value="ECO:0007669"/>
    <property type="project" value="TreeGrafter"/>
</dbReference>
<evidence type="ECO:0000256" key="8">
    <source>
        <dbReference type="ARBA" id="ARBA00023015"/>
    </source>
</evidence>
<evidence type="ECO:0000313" key="15">
    <source>
        <dbReference type="EMBL" id="CAB3245189.1"/>
    </source>
</evidence>
<evidence type="ECO:0000256" key="10">
    <source>
        <dbReference type="ARBA" id="ARBA00023163"/>
    </source>
</evidence>
<protein>
    <recommendedName>
        <fullName evidence="14">C2H2-type domain-containing protein</fullName>
    </recommendedName>
</protein>
<dbReference type="FunFam" id="3.30.160.60:FF:000624">
    <property type="entry name" value="zinc finger protein 697"/>
    <property type="match status" value="1"/>
</dbReference>
<feature type="region of interest" description="Disordered" evidence="13">
    <location>
        <begin position="1352"/>
        <end position="1397"/>
    </location>
</feature>
<feature type="region of interest" description="Disordered" evidence="13">
    <location>
        <begin position="1043"/>
        <end position="1088"/>
    </location>
</feature>
<keyword evidence="11" id="KW-0539">Nucleus</keyword>
<evidence type="ECO:0000256" key="3">
    <source>
        <dbReference type="ARBA" id="ARBA00006991"/>
    </source>
</evidence>
<evidence type="ECO:0000256" key="9">
    <source>
        <dbReference type="ARBA" id="ARBA00023125"/>
    </source>
</evidence>
<dbReference type="InterPro" id="IPR013087">
    <property type="entry name" value="Znf_C2H2_type"/>
</dbReference>
<keyword evidence="9" id="KW-0238">DNA-binding</keyword>
<feature type="compositionally biased region" description="Low complexity" evidence="13">
    <location>
        <begin position="1692"/>
        <end position="1702"/>
    </location>
</feature>
<dbReference type="OrthoDB" id="19653at2759"/>
<feature type="compositionally biased region" description="Low complexity" evidence="13">
    <location>
        <begin position="868"/>
        <end position="878"/>
    </location>
</feature>
<feature type="domain" description="C2H2-type" evidence="14">
    <location>
        <begin position="1102"/>
        <end position="1129"/>
    </location>
</feature>
<feature type="domain" description="C2H2-type" evidence="14">
    <location>
        <begin position="1919"/>
        <end position="1946"/>
    </location>
</feature>
<evidence type="ECO:0000256" key="12">
    <source>
        <dbReference type="PROSITE-ProRule" id="PRU00042"/>
    </source>
</evidence>
<feature type="domain" description="C2H2-type" evidence="14">
    <location>
        <begin position="1749"/>
        <end position="1776"/>
    </location>
</feature>
<evidence type="ECO:0000256" key="5">
    <source>
        <dbReference type="ARBA" id="ARBA00022737"/>
    </source>
</evidence>
<dbReference type="SUPFAM" id="SSF57667">
    <property type="entry name" value="beta-beta-alpha zinc fingers"/>
    <property type="match status" value="16"/>
</dbReference>
<dbReference type="SMART" id="SM00451">
    <property type="entry name" value="ZnF_U1"/>
    <property type="match status" value="12"/>
</dbReference>
<feature type="domain" description="C2H2-type" evidence="14">
    <location>
        <begin position="1205"/>
        <end position="1232"/>
    </location>
</feature>
<dbReference type="PROSITE" id="PS50157">
    <property type="entry name" value="ZINC_FINGER_C2H2_2"/>
    <property type="match status" value="21"/>
</dbReference>
<dbReference type="SMART" id="SM00355">
    <property type="entry name" value="ZnF_C2H2"/>
    <property type="match status" value="23"/>
</dbReference>
<sequence length="2127" mass="236741">MALSCCLICNTRVVSSLRNIYNIFDENAISFSKDEVPTPTSLQSGKKLSEVVSDIVGITLEENKVHSNIICKKCHKSCMEYDMIHTRLTNLKGEILDQFKNSIHSHNLDYENYKNLVITKNNIAAASIQKQPVILSKKLVLPASKLQPIPPDLLLKVGKLPAFSKGNIVLPQIQNGNASTLNLKVTVGTSVLTQTIKTTTTTNAAVKQTANLLTTLTNDIEHMVTSQSHTSPKTSILNFNVNSLPNNFLSEAMLTRNDDEDNSEDVKSNGDDKGTDGQSMEIDGDYSISLVPVSNADNNNLVLEVEGVKSSSKVSSEVEEFLNVEELQSLDSTNEEHKYILGKLEILNGGEDEIDEDEEAHTIVVDSENGSILRMVSGQKFMYEGGEISLVMTEDDQQQDEANELNEEQGDDSNDETAIELQMAGDEETANAIIAAAQEQGGALIKVESGEMFRVHSVEPRHEPSPHQPPPHQLVRRQGDGFQCLLCEANNEGEAEEEKRSVSGDAEWMMRHVKRSHDARVYICQFCSAIMRRKVDYTAHMVEHASSLKGGRGVGAASHTCALCNKTFGSRALLLEHANVHAGLRPHACALCHKAFANKYTYQAHVKTHAVRTHTRRPQAPRLRAVPQGLRQQVHLPGARQDSRGTYTHTPASGPTPARCATRPSPTSTPTRRTSRLTRYVHTHAGLRPHACALCHKAFANKYTYQAHVKTHAVRTHTRRPQAPRLRAVPQGLRQQVHLPGARQDSRGTYTHTPASGPTPARCATRPSPTSTPTRRTSRLTRYVHTHAGLRPHACALCHKAFANKYTYQAHVKTHAVRTHTRRPQAPRLRAVPQGLRQQVHLPGARQDSRGTYTHTPASGPTPARCATRPSPTSTPTRRTSRLTRYVHTHAGLRPHACALCHKAFANKYTYQAHVKTHAVRTHTRRPQAPRLRAVPQGLRQQVHLPGARQDSRGTYTHTPASGPTPARCATRPSPTSTPTRRTSRLTRYVHTHAGLRPHACALCHKAFANKYTYQAHVKTHAVRTHTRRPQAPRLRAVPQGLRQQVHLPGARQDSRGTYTHTPASGPTPARCATRPSPTSTPTRRTSRLTRYVHTHAGLRPHACALCHKAFANKYTYQAHVKTHAVRTHTRRPQAPRLRAVPQGLRQQVHLPGARQDSRGTYTHTPASGPTPARCATRPSPTSTPTRRTSRLTRYVHTHAGLRPHACALCHKAFANKYTYQAHVKTHAVRTHTRRPQAPRLRAVPQGLRQQVHLPGARQDSRGTYTHTPASGPTPARCATRPSPTSTPTRRTSRLTRYVHTHAGLRPHACALCHKAFANKYTYQAHVKTHAVRTHTRRPQAPRLRAVPQGLRQQVHLPGARQDSRGTYTHTPASGPTPARCATRPSPTSTPTRRTSRLTRYVHTHAGLRPHACALCHKAFANKYTYQAHVKTHAVRTHTRRPQAPRLRAVPQGLRQQVHLPGARQDSRGTYTHTPASGPTPARCATRPSPTSTPTRRTSRLTRYVHTHAGLRPHACALCHKAFANKYTYQAHVKTHAVRTHTRRPQAPRLRAVPQGLRQQVHLPGARQDSRGTYTHTPASGPTPARCATRPSPTSTPTRRTSRLTRYVHTHAGLRPHACALCHKAFANKYTYQAHVKTHAVRTHTRRPQAPRLRAVPQGLRQQVHLPGARQDSRGTYTHTPASGPTPARCATRPSPTSTPTRRTSRLTRYVHTRAGLRPHACALCHKAFANKYTYQAHVKTHAIRPRPHKCNQCGKSFLTQQHLIQHEKTHSGIKDFICNICNKAFSTQHNLEVHGVVHSGNKSFVCNVCSKAFARRAELRDHMRTHTGERPFPCDICGARFTQRSNLHSHRRATHLDDKRHSCTLCPKRFKRRRLLEYHIKASHTGERPLKCKVCGASFVYPEHYKKHIRIHSGDRPYVCEICGKSFNSADNRNTHRFVHSDKKPYECVACGAGYMRKQLLYAHMNTSGHLAESIVVNQPRVIKVSENNPSASVANETSESQSLNKFDTIFAASELDTSVKSVSFVKTEELQDTKLICNIISDDKKLILQDPEKTTLSLLQENEDPTLLTIHNLGDRSQNAILEAVSAEQLSDQTEIVANDENGGVVRLIQIKLPDGNNGWVALNR</sequence>
<evidence type="ECO:0000256" key="13">
    <source>
        <dbReference type="SAM" id="MobiDB-lite"/>
    </source>
</evidence>
<evidence type="ECO:0000256" key="11">
    <source>
        <dbReference type="ARBA" id="ARBA00023242"/>
    </source>
</evidence>
<keyword evidence="10" id="KW-0804">Transcription</keyword>
<proteinExistence type="inferred from homology"/>
<dbReference type="Pfam" id="PF13912">
    <property type="entry name" value="zf-C2H2_6"/>
    <property type="match status" value="1"/>
</dbReference>
<dbReference type="GO" id="GO:0003690">
    <property type="term" value="F:double-stranded DNA binding"/>
    <property type="evidence" value="ECO:0007669"/>
    <property type="project" value="UniProtKB-ARBA"/>
</dbReference>
<dbReference type="PANTHER" id="PTHR24408:SF58">
    <property type="entry name" value="TRANSCRIPTION FACTOR (TFIIIA), PUTATIVE (AFU_ORTHOLOGUE AFUA_1G05150)-RELATED"/>
    <property type="match status" value="1"/>
</dbReference>
<feature type="domain" description="C2H2-type" evidence="14">
    <location>
        <begin position="1720"/>
        <end position="1743"/>
    </location>
</feature>
<feature type="compositionally biased region" description="Low complexity" evidence="13">
    <location>
        <begin position="1177"/>
        <end position="1187"/>
    </location>
</feature>
<keyword evidence="8" id="KW-0805">Transcription regulation</keyword>
<feature type="domain" description="C2H2-type" evidence="14">
    <location>
        <begin position="793"/>
        <end position="820"/>
    </location>
</feature>
<feature type="compositionally biased region" description="Polar residues" evidence="13">
    <location>
        <begin position="1571"/>
        <end position="1580"/>
    </location>
</feature>
<keyword evidence="5" id="KW-0677">Repeat</keyword>
<gene>
    <name evidence="15" type="ORF">APLA_LOCUS11003</name>
</gene>
<feature type="region of interest" description="Disordered" evidence="13">
    <location>
        <begin position="629"/>
        <end position="676"/>
    </location>
</feature>
<dbReference type="GO" id="GO:0043565">
    <property type="term" value="F:sequence-specific DNA binding"/>
    <property type="evidence" value="ECO:0007669"/>
    <property type="project" value="TreeGrafter"/>
</dbReference>
<name>A0A8S1AFT7_ARCPL</name>
<keyword evidence="7" id="KW-0862">Zinc</keyword>
<feature type="compositionally biased region" description="Polar residues" evidence="13">
    <location>
        <begin position="1056"/>
        <end position="1065"/>
    </location>
</feature>
<evidence type="ECO:0000256" key="7">
    <source>
        <dbReference type="ARBA" id="ARBA00022833"/>
    </source>
</evidence>
<feature type="region of interest" description="Disordered" evidence="13">
    <location>
        <begin position="1661"/>
        <end position="1705"/>
    </location>
</feature>
<evidence type="ECO:0000259" key="14">
    <source>
        <dbReference type="PROSITE" id="PS50157"/>
    </source>
</evidence>
<feature type="domain" description="C2H2-type" evidence="14">
    <location>
        <begin position="1308"/>
        <end position="1335"/>
    </location>
</feature>
<feature type="compositionally biased region" description="Polar residues" evidence="13">
    <location>
        <begin position="1468"/>
        <end position="1477"/>
    </location>
</feature>
<feature type="compositionally biased region" description="Basic and acidic residues" evidence="13">
    <location>
        <begin position="264"/>
        <end position="275"/>
    </location>
</feature>
<dbReference type="InterPro" id="IPR036236">
    <property type="entry name" value="Znf_C2H2_sf"/>
</dbReference>
<feature type="region of interest" description="Disordered" evidence="13">
    <location>
        <begin position="734"/>
        <end position="779"/>
    </location>
</feature>
<feature type="domain" description="C2H2-type" evidence="14">
    <location>
        <begin position="1617"/>
        <end position="1644"/>
    </location>
</feature>
<feature type="domain" description="C2H2-type" evidence="14">
    <location>
        <begin position="1411"/>
        <end position="1438"/>
    </location>
</feature>
<feature type="compositionally biased region" description="Low complexity" evidence="13">
    <location>
        <begin position="1280"/>
        <end position="1290"/>
    </location>
</feature>
<feature type="compositionally biased region" description="Polar residues" evidence="13">
    <location>
        <begin position="644"/>
        <end position="653"/>
    </location>
</feature>
<evidence type="ECO:0000256" key="2">
    <source>
        <dbReference type="ARBA" id="ARBA00004123"/>
    </source>
</evidence>
<feature type="region of interest" description="Disordered" evidence="13">
    <location>
        <begin position="257"/>
        <end position="282"/>
    </location>
</feature>
<feature type="compositionally biased region" description="Low complexity" evidence="13">
    <location>
        <begin position="765"/>
        <end position="775"/>
    </location>
</feature>
<feature type="domain" description="C2H2-type" evidence="14">
    <location>
        <begin position="1862"/>
        <end position="1890"/>
    </location>
</feature>
<feature type="domain" description="C2H2-type" evidence="14">
    <location>
        <begin position="896"/>
        <end position="923"/>
    </location>
</feature>
<keyword evidence="4" id="KW-0479">Metal-binding</keyword>
<feature type="compositionally biased region" description="Low complexity" evidence="13">
    <location>
        <begin position="1486"/>
        <end position="1496"/>
    </location>
</feature>
<feature type="domain" description="C2H2-type" evidence="14">
    <location>
        <begin position="690"/>
        <end position="717"/>
    </location>
</feature>
<dbReference type="Pfam" id="PF12874">
    <property type="entry name" value="zf-met"/>
    <property type="match status" value="1"/>
</dbReference>
<dbReference type="FunFam" id="3.30.160.60:FF:000363">
    <property type="entry name" value="Zinc finger protein 239"/>
    <property type="match status" value="1"/>
</dbReference>
<feature type="domain" description="C2H2-type" evidence="14">
    <location>
        <begin position="1777"/>
        <end position="1804"/>
    </location>
</feature>
<evidence type="ECO:0000256" key="4">
    <source>
        <dbReference type="ARBA" id="ARBA00022723"/>
    </source>
</evidence>
<feature type="compositionally biased region" description="Low complexity" evidence="13">
    <location>
        <begin position="662"/>
        <end position="672"/>
    </location>
</feature>
<feature type="domain" description="C2H2-type" evidence="14">
    <location>
        <begin position="587"/>
        <end position="614"/>
    </location>
</feature>
<feature type="compositionally biased region" description="Low complexity" evidence="13">
    <location>
        <begin position="1383"/>
        <end position="1393"/>
    </location>
</feature>
<evidence type="ECO:0000313" key="16">
    <source>
        <dbReference type="Proteomes" id="UP000494256"/>
    </source>
</evidence>
<feature type="domain" description="C2H2-type" evidence="14">
    <location>
        <begin position="999"/>
        <end position="1026"/>
    </location>
</feature>
<keyword evidence="6 12" id="KW-0863">Zinc-finger</keyword>
<feature type="compositionally biased region" description="Low complexity" evidence="13">
    <location>
        <begin position="971"/>
        <end position="981"/>
    </location>
</feature>
<feature type="domain" description="C2H2-type" evidence="14">
    <location>
        <begin position="1833"/>
        <end position="1861"/>
    </location>
</feature>
<comment type="function">
    <text evidence="1">May be involved in transcriptional regulation.</text>
</comment>
<dbReference type="GO" id="GO:0008270">
    <property type="term" value="F:zinc ion binding"/>
    <property type="evidence" value="ECO:0007669"/>
    <property type="project" value="UniProtKB-KW"/>
</dbReference>
<dbReference type="EMBL" id="CADEBD010000324">
    <property type="protein sequence ID" value="CAB3245189.1"/>
    <property type="molecule type" value="Genomic_DNA"/>
</dbReference>
<dbReference type="FunFam" id="3.30.160.60:FF:001370">
    <property type="entry name" value="Zinc finger protein"/>
    <property type="match status" value="1"/>
</dbReference>
<feature type="compositionally biased region" description="Polar residues" evidence="13">
    <location>
        <begin position="953"/>
        <end position="962"/>
    </location>
</feature>
<feature type="region of interest" description="Disordered" evidence="13">
    <location>
        <begin position="1455"/>
        <end position="1500"/>
    </location>
</feature>
<feature type="region of interest" description="Disordered" evidence="13">
    <location>
        <begin position="940"/>
        <end position="985"/>
    </location>
</feature>
<dbReference type="GO" id="GO:0005634">
    <property type="term" value="C:nucleus"/>
    <property type="evidence" value="ECO:0007669"/>
    <property type="project" value="UniProtKB-SubCell"/>
</dbReference>
<dbReference type="PROSITE" id="PS00028">
    <property type="entry name" value="ZINC_FINGER_C2H2_1"/>
    <property type="match status" value="20"/>
</dbReference>
<feature type="compositionally biased region" description="Low complexity" evidence="13">
    <location>
        <begin position="1589"/>
        <end position="1599"/>
    </location>
</feature>
<feature type="region of interest" description="Disordered" evidence="13">
    <location>
        <begin position="1249"/>
        <end position="1294"/>
    </location>
</feature>
<feature type="compositionally biased region" description="Polar residues" evidence="13">
    <location>
        <begin position="850"/>
        <end position="859"/>
    </location>
</feature>
<comment type="subcellular location">
    <subcellularLocation>
        <location evidence="2">Nucleus</location>
    </subcellularLocation>
</comment>
<dbReference type="Proteomes" id="UP000494256">
    <property type="component" value="Unassembled WGS sequence"/>
</dbReference>
<organism evidence="15 16">
    <name type="scientific">Arctia plantaginis</name>
    <name type="common">Wood tiger moth</name>
    <name type="synonym">Phalaena plantaginis</name>
    <dbReference type="NCBI Taxonomy" id="874455"/>
    <lineage>
        <taxon>Eukaryota</taxon>
        <taxon>Metazoa</taxon>
        <taxon>Ecdysozoa</taxon>
        <taxon>Arthropoda</taxon>
        <taxon>Hexapoda</taxon>
        <taxon>Insecta</taxon>
        <taxon>Pterygota</taxon>
        <taxon>Neoptera</taxon>
        <taxon>Endopterygota</taxon>
        <taxon>Lepidoptera</taxon>
        <taxon>Glossata</taxon>
        <taxon>Ditrysia</taxon>
        <taxon>Noctuoidea</taxon>
        <taxon>Erebidae</taxon>
        <taxon>Arctiinae</taxon>
        <taxon>Arctia</taxon>
    </lineage>
</organism>
<dbReference type="FunFam" id="3.30.160.60:FF:000045">
    <property type="entry name" value="ZFP69 zinc finger protein B"/>
    <property type="match status" value="1"/>
</dbReference>
<dbReference type="InterPro" id="IPR003604">
    <property type="entry name" value="Matrin/U1-like-C_Znf_C2H2"/>
</dbReference>
<feature type="compositionally biased region" description="Low complexity" evidence="13">
    <location>
        <begin position="1074"/>
        <end position="1084"/>
    </location>
</feature>
<feature type="region of interest" description="Disordered" evidence="13">
    <location>
        <begin position="1146"/>
        <end position="1191"/>
    </location>
</feature>
<feature type="region of interest" description="Disordered" evidence="13">
    <location>
        <begin position="837"/>
        <end position="882"/>
    </location>
</feature>
<feature type="compositionally biased region" description="Polar residues" evidence="13">
    <location>
        <begin position="1262"/>
        <end position="1271"/>
    </location>
</feature>
<feature type="domain" description="C2H2-type" evidence="14">
    <location>
        <begin position="1947"/>
        <end position="1976"/>
    </location>
</feature>
<dbReference type="PANTHER" id="PTHR24408">
    <property type="entry name" value="ZINC FINGER PROTEIN"/>
    <property type="match status" value="1"/>
</dbReference>
<reference evidence="15 16" key="1">
    <citation type="submission" date="2020-04" db="EMBL/GenBank/DDBJ databases">
        <authorList>
            <person name="Wallbank WR R."/>
            <person name="Pardo Diaz C."/>
            <person name="Kozak K."/>
            <person name="Martin S."/>
            <person name="Jiggins C."/>
            <person name="Moest M."/>
            <person name="Warren A I."/>
            <person name="Byers J.R.P. K."/>
            <person name="Montejo-Kovacevich G."/>
            <person name="Yen C E."/>
        </authorList>
    </citation>
    <scope>NUCLEOTIDE SEQUENCE [LARGE SCALE GENOMIC DNA]</scope>
</reference>
<feature type="region of interest" description="Disordered" evidence="13">
    <location>
        <begin position="1558"/>
        <end position="1603"/>
    </location>
</feature>
<comment type="similarity">
    <text evidence="3">Belongs to the krueppel C2H2-type zinc-finger protein family.</text>
</comment>
<feature type="compositionally biased region" description="Polar residues" evidence="13">
    <location>
        <begin position="1159"/>
        <end position="1168"/>
    </location>
</feature>
<feature type="domain" description="C2H2-type" evidence="14">
    <location>
        <begin position="1805"/>
        <end position="1832"/>
    </location>
</feature>
<evidence type="ECO:0000256" key="6">
    <source>
        <dbReference type="ARBA" id="ARBA00022771"/>
    </source>
</evidence>
<dbReference type="Gene3D" id="3.30.160.60">
    <property type="entry name" value="Classic Zinc Finger"/>
    <property type="match status" value="19"/>
</dbReference>
<accession>A0A8S1AFT7</accession>
<feature type="compositionally biased region" description="Polar residues" evidence="13">
    <location>
        <begin position="747"/>
        <end position="756"/>
    </location>
</feature>
<feature type="compositionally biased region" description="Polar residues" evidence="13">
    <location>
        <begin position="1674"/>
        <end position="1683"/>
    </location>
</feature>
<dbReference type="Pfam" id="PF00096">
    <property type="entry name" value="zf-C2H2"/>
    <property type="match status" value="5"/>
</dbReference>